<dbReference type="InterPro" id="IPR013024">
    <property type="entry name" value="GGCT-like"/>
</dbReference>
<dbReference type="EMBL" id="KV453927">
    <property type="protein sequence ID" value="ODV74920.1"/>
    <property type="molecule type" value="Genomic_DNA"/>
</dbReference>
<reference evidence="3" key="1">
    <citation type="submission" date="2014-12" db="EMBL/GenBank/DDBJ databases">
        <authorList>
            <person name="Jaenicke S."/>
        </authorList>
    </citation>
    <scope>NUCLEOTIDE SEQUENCE [LARGE SCALE GENOMIC DNA]</scope>
    <source>
        <strain evidence="3">CBS1600</strain>
    </source>
</reference>
<evidence type="ECO:0000313" key="5">
    <source>
        <dbReference type="Proteomes" id="UP000038830"/>
    </source>
</evidence>
<keyword evidence="6" id="KW-1185">Reference proteome</keyword>
<dbReference type="GO" id="GO:0005737">
    <property type="term" value="C:cytoplasm"/>
    <property type="evidence" value="ECO:0007669"/>
    <property type="project" value="TreeGrafter"/>
</dbReference>
<dbReference type="Gene3D" id="3.10.490.10">
    <property type="entry name" value="Gamma-glutamyl cyclotransferase-like"/>
    <property type="match status" value="1"/>
</dbReference>
<dbReference type="GO" id="GO:0006751">
    <property type="term" value="P:glutathione catabolic process"/>
    <property type="evidence" value="ECO:0007669"/>
    <property type="project" value="InterPro"/>
</dbReference>
<evidence type="ECO:0000256" key="1">
    <source>
        <dbReference type="ARBA" id="ARBA00012344"/>
    </source>
</evidence>
<reference evidence="5" key="2">
    <citation type="journal article" date="2015" name="J. Biotechnol.">
        <title>The structure of the Cyberlindnera jadinii genome and its relation to Candida utilis analyzed by the occurrence of single nucleotide polymorphisms.</title>
        <authorList>
            <person name="Rupp O."/>
            <person name="Brinkrolf K."/>
            <person name="Buerth C."/>
            <person name="Kunigo M."/>
            <person name="Schneider J."/>
            <person name="Jaenicke S."/>
            <person name="Goesmann A."/>
            <person name="Puehler A."/>
            <person name="Jaeger K.-E."/>
            <person name="Ernst J.F."/>
        </authorList>
    </citation>
    <scope>NUCLEOTIDE SEQUENCE [LARGE SCALE GENOMIC DNA]</scope>
    <source>
        <strain evidence="5">ATCC 18201 / CBS 1600 / BCRC 20928 / JCM 3617 / NBRC 0987 / NRRL Y-1542</strain>
    </source>
</reference>
<dbReference type="OMA" id="DHREKDG"/>
<dbReference type="AlphaFoldDB" id="A0A0H5C1P3"/>
<evidence type="ECO:0000313" key="3">
    <source>
        <dbReference type="EMBL" id="CEP21427.1"/>
    </source>
</evidence>
<name>A0A0H5C1P3_CYBJN</name>
<dbReference type="GO" id="GO:0061928">
    <property type="term" value="F:glutathione specific gamma-glutamylcyclotransferase activity"/>
    <property type="evidence" value="ECO:0007669"/>
    <property type="project" value="UniProtKB-EC"/>
</dbReference>
<dbReference type="OrthoDB" id="1933483at2759"/>
<evidence type="ECO:0000313" key="6">
    <source>
        <dbReference type="Proteomes" id="UP000094389"/>
    </source>
</evidence>
<sequence>MTVAEKPLWVLGYGSLIFKPPPHAKYVVPGVIHGYARRFWQSSSDHRGTPEKKGRVATLIAYEDIVSHEQIKQDILSYDTSLTEGFDRRELRVWGCAYYIPAEHASEVSEYLDVREQDGYSVHEIPFLLHHDEGGLDDELIRAIEQLPVDAQTGKRILTSSVYIGTLDNASFVGPELLRDTAAVISDTSGPSGDNWEYLDMLHRSLAELDKHGKDEYLEQLVEEVLRLKERKFDRP</sequence>
<protein>
    <recommendedName>
        <fullName evidence="1">glutathione-specific gamma-glutamylcyclotransferase</fullName>
        <ecNumber evidence="1">4.3.2.7</ecNumber>
    </recommendedName>
</protein>
<dbReference type="Pfam" id="PF04752">
    <property type="entry name" value="ChaC"/>
    <property type="match status" value="1"/>
</dbReference>
<dbReference type="PANTHER" id="PTHR12192:SF2">
    <property type="entry name" value="GLUTATHIONE-SPECIFIC GAMMA-GLUTAMYLCYCLOTRANSFERASE 2"/>
    <property type="match status" value="1"/>
</dbReference>
<keyword evidence="2" id="KW-0456">Lyase</keyword>
<proteinExistence type="predicted"/>
<dbReference type="Proteomes" id="UP000094389">
    <property type="component" value="Unassembled WGS sequence"/>
</dbReference>
<dbReference type="STRING" id="983966.A0A0H5C1P3"/>
<dbReference type="EMBL" id="CDQK01000002">
    <property type="protein sequence ID" value="CEP21427.1"/>
    <property type="molecule type" value="Genomic_DNA"/>
</dbReference>
<accession>A0A0H5C1P3</accession>
<gene>
    <name evidence="3" type="ORF">BN1211_1516</name>
    <name evidence="4" type="ORF">CYBJADRAFT_64647</name>
</gene>
<dbReference type="CDD" id="cd06661">
    <property type="entry name" value="GGCT_like"/>
    <property type="match status" value="1"/>
</dbReference>
<dbReference type="PANTHER" id="PTHR12192">
    <property type="entry name" value="CATION TRANSPORT PROTEIN CHAC-RELATED"/>
    <property type="match status" value="1"/>
</dbReference>
<organism evidence="3 5">
    <name type="scientific">Cyberlindnera jadinii (strain ATCC 18201 / CBS 1600 / BCRC 20928 / JCM 3617 / NBRC 0987 / NRRL Y-1542)</name>
    <name type="common">Torula yeast</name>
    <name type="synonym">Candida utilis</name>
    <dbReference type="NCBI Taxonomy" id="983966"/>
    <lineage>
        <taxon>Eukaryota</taxon>
        <taxon>Fungi</taxon>
        <taxon>Dikarya</taxon>
        <taxon>Ascomycota</taxon>
        <taxon>Saccharomycotina</taxon>
        <taxon>Saccharomycetes</taxon>
        <taxon>Phaffomycetales</taxon>
        <taxon>Phaffomycetaceae</taxon>
        <taxon>Cyberlindnera</taxon>
    </lineage>
</organism>
<reference evidence="4 6" key="3">
    <citation type="journal article" date="2016" name="Proc. Natl. Acad. Sci. U.S.A.">
        <title>Comparative genomics of biotechnologically important yeasts.</title>
        <authorList>
            <person name="Riley R."/>
            <person name="Haridas S."/>
            <person name="Wolfe K.H."/>
            <person name="Lopes M.R."/>
            <person name="Hittinger C.T."/>
            <person name="Goeker M."/>
            <person name="Salamov A.A."/>
            <person name="Wisecaver J.H."/>
            <person name="Long T.M."/>
            <person name="Calvey C.H."/>
            <person name="Aerts A.L."/>
            <person name="Barry K.W."/>
            <person name="Choi C."/>
            <person name="Clum A."/>
            <person name="Coughlan A.Y."/>
            <person name="Deshpande S."/>
            <person name="Douglass A.P."/>
            <person name="Hanson S.J."/>
            <person name="Klenk H.-P."/>
            <person name="LaButti K.M."/>
            <person name="Lapidus A."/>
            <person name="Lindquist E.A."/>
            <person name="Lipzen A.M."/>
            <person name="Meier-Kolthoff J.P."/>
            <person name="Ohm R.A."/>
            <person name="Otillar R.P."/>
            <person name="Pangilinan J.L."/>
            <person name="Peng Y."/>
            <person name="Rokas A."/>
            <person name="Rosa C.A."/>
            <person name="Scheuner C."/>
            <person name="Sibirny A.A."/>
            <person name="Slot J.C."/>
            <person name="Stielow J.B."/>
            <person name="Sun H."/>
            <person name="Kurtzman C.P."/>
            <person name="Blackwell M."/>
            <person name="Grigoriev I.V."/>
            <person name="Jeffries T.W."/>
        </authorList>
    </citation>
    <scope>NUCLEOTIDE SEQUENCE [LARGE SCALE GENOMIC DNA]</scope>
    <source>
        <strain evidence="6">ATCC 18201 / CBS 1600 / BCRC 20928 / JCM 3617 / NBRC 0987 / NRRL Y-1542</strain>
        <strain evidence="4">NRRL Y-1542</strain>
    </source>
</reference>
<evidence type="ECO:0000313" key="4">
    <source>
        <dbReference type="EMBL" id="ODV74920.1"/>
    </source>
</evidence>
<accession>A0A1E4S627</accession>
<dbReference type="EC" id="4.3.2.7" evidence="1"/>
<dbReference type="InterPro" id="IPR006840">
    <property type="entry name" value="ChaC"/>
</dbReference>
<evidence type="ECO:0000256" key="2">
    <source>
        <dbReference type="ARBA" id="ARBA00023239"/>
    </source>
</evidence>
<dbReference type="Proteomes" id="UP000038830">
    <property type="component" value="Unassembled WGS sequence"/>
</dbReference>